<dbReference type="PANTHER" id="PTHR30096">
    <property type="entry name" value="4,5-DOPA DIOXYGENASE EXTRADIOL-LIKE PROTEIN"/>
    <property type="match status" value="1"/>
</dbReference>
<keyword evidence="8" id="KW-1185">Reference proteome</keyword>
<dbReference type="InterPro" id="IPR004183">
    <property type="entry name" value="Xdiol_dOase_suB"/>
</dbReference>
<dbReference type="GO" id="GO:0051213">
    <property type="term" value="F:dioxygenase activity"/>
    <property type="evidence" value="ECO:0007669"/>
    <property type="project" value="UniProtKB-KW"/>
</dbReference>
<comment type="cofactor">
    <cofactor evidence="1">
        <name>Zn(2+)</name>
        <dbReference type="ChEBI" id="CHEBI:29105"/>
    </cofactor>
</comment>
<dbReference type="InterPro" id="IPR014436">
    <property type="entry name" value="Extradiol_dOase_DODA"/>
</dbReference>
<protein>
    <submittedName>
        <fullName evidence="7">Dioxygenase</fullName>
    </submittedName>
</protein>
<evidence type="ECO:0000259" key="6">
    <source>
        <dbReference type="Pfam" id="PF02900"/>
    </source>
</evidence>
<sequence>MSAISNTRMPTLFVPHGAGPCFFMDWNPPTAWNKMGDFLKNVASSLPARPTAIVLVSGHWLEPAFSVTSGPQPELIYDYYGFPEHTYELRYPSPGEPQLAARITELLGEAHLPAEQNPTRGYDHGMFIPLKLMFPDAEIPVVQLSLRHDLDPQAHLDAGRALASLRDEGVLIVGSGMSFHNMRGYGDPRFGPISDEFDAWLVEAVQSAPQQREHALANWAQAPSARLCHPPRAEEHLLPLMLAAGAAGEDAGQRIFTDRVMETTLSAFRFG</sequence>
<feature type="domain" description="Extradiol ring-cleavage dioxygenase class III enzyme subunit B" evidence="6">
    <location>
        <begin position="13"/>
        <end position="257"/>
    </location>
</feature>
<dbReference type="SUPFAM" id="SSF53213">
    <property type="entry name" value="LigB-like"/>
    <property type="match status" value="1"/>
</dbReference>
<comment type="similarity">
    <text evidence="2">Belongs to the DODA-type extradiol aromatic ring-opening dioxygenase family.</text>
</comment>
<evidence type="ECO:0000256" key="1">
    <source>
        <dbReference type="ARBA" id="ARBA00001947"/>
    </source>
</evidence>
<evidence type="ECO:0000313" key="8">
    <source>
        <dbReference type="Proteomes" id="UP000611945"/>
    </source>
</evidence>
<accession>A0ABR8TP94</accession>
<keyword evidence="7" id="KW-0223">Dioxygenase</keyword>
<comment type="caution">
    <text evidence="7">The sequence shown here is derived from an EMBL/GenBank/DDBJ whole genome shotgun (WGS) entry which is preliminary data.</text>
</comment>
<dbReference type="Proteomes" id="UP000611945">
    <property type="component" value="Unassembled WGS sequence"/>
</dbReference>
<dbReference type="PIRSF" id="PIRSF006157">
    <property type="entry name" value="Doxgns_DODA"/>
    <property type="match status" value="1"/>
</dbReference>
<evidence type="ECO:0000256" key="5">
    <source>
        <dbReference type="ARBA" id="ARBA00023002"/>
    </source>
</evidence>
<keyword evidence="5" id="KW-0560">Oxidoreductase</keyword>
<dbReference type="PANTHER" id="PTHR30096:SF0">
    <property type="entry name" value="4,5-DOPA DIOXYGENASE EXTRADIOL-LIKE PROTEIN"/>
    <property type="match status" value="1"/>
</dbReference>
<dbReference type="RefSeq" id="WP_251836357.1">
    <property type="nucleotide sequence ID" value="NZ_JACSQG010000004.1"/>
</dbReference>
<organism evidence="7 8">
    <name type="scientific">Serpens gallinarum</name>
    <dbReference type="NCBI Taxonomy" id="2763075"/>
    <lineage>
        <taxon>Bacteria</taxon>
        <taxon>Pseudomonadati</taxon>
        <taxon>Pseudomonadota</taxon>
        <taxon>Gammaproteobacteria</taxon>
        <taxon>Pseudomonadales</taxon>
        <taxon>Pseudomonadaceae</taxon>
        <taxon>Pseudomonas</taxon>
    </lineage>
</organism>
<evidence type="ECO:0000313" key="7">
    <source>
        <dbReference type="EMBL" id="MBD7977583.1"/>
    </source>
</evidence>
<dbReference type="CDD" id="cd07363">
    <property type="entry name" value="45_DOPA_Dioxygenase"/>
    <property type="match status" value="1"/>
</dbReference>
<evidence type="ECO:0000256" key="3">
    <source>
        <dbReference type="ARBA" id="ARBA00022723"/>
    </source>
</evidence>
<evidence type="ECO:0000256" key="4">
    <source>
        <dbReference type="ARBA" id="ARBA00022833"/>
    </source>
</evidence>
<reference evidence="7 8" key="1">
    <citation type="submission" date="2020-08" db="EMBL/GenBank/DDBJ databases">
        <title>A Genomic Blueprint of the Chicken Gut Microbiome.</title>
        <authorList>
            <person name="Gilroy R."/>
            <person name="Ravi A."/>
            <person name="Getino M."/>
            <person name="Pursley I."/>
            <person name="Horton D.L."/>
            <person name="Alikhan N.-F."/>
            <person name="Baker D."/>
            <person name="Gharbi K."/>
            <person name="Hall N."/>
            <person name="Watson M."/>
            <person name="Adriaenssens E.M."/>
            <person name="Foster-Nyarko E."/>
            <person name="Jarju S."/>
            <person name="Secka A."/>
            <person name="Antonio M."/>
            <person name="Oren A."/>
            <person name="Chaudhuri R."/>
            <person name="La Ragione R.M."/>
            <person name="Hildebrand F."/>
            <person name="Pallen M.J."/>
        </authorList>
    </citation>
    <scope>NUCLEOTIDE SEQUENCE [LARGE SCALE GENOMIC DNA]</scope>
    <source>
        <strain evidence="7 8">Sa2CUA2</strain>
    </source>
</reference>
<name>A0ABR8TP94_9PSED</name>
<evidence type="ECO:0000256" key="2">
    <source>
        <dbReference type="ARBA" id="ARBA00007581"/>
    </source>
</evidence>
<dbReference type="EMBL" id="JACSQG010000004">
    <property type="protein sequence ID" value="MBD7977583.1"/>
    <property type="molecule type" value="Genomic_DNA"/>
</dbReference>
<gene>
    <name evidence="7" type="ORF">H9642_10320</name>
</gene>
<dbReference type="Pfam" id="PF02900">
    <property type="entry name" value="LigB"/>
    <property type="match status" value="1"/>
</dbReference>
<keyword evidence="4" id="KW-0862">Zinc</keyword>
<dbReference type="Gene3D" id="3.40.830.10">
    <property type="entry name" value="LigB-like"/>
    <property type="match status" value="1"/>
</dbReference>
<proteinExistence type="inferred from homology"/>
<keyword evidence="3" id="KW-0479">Metal-binding</keyword>